<comment type="caution">
    <text evidence="2">The sequence shown here is derived from an EMBL/GenBank/DDBJ whole genome shotgun (WGS) entry which is preliminary data.</text>
</comment>
<organism evidence="2">
    <name type="scientific">Xenorhabdus bovienii str. puntauvense</name>
    <dbReference type="NCBI Taxonomy" id="1398201"/>
    <lineage>
        <taxon>Bacteria</taxon>
        <taxon>Pseudomonadati</taxon>
        <taxon>Pseudomonadota</taxon>
        <taxon>Gammaproteobacteria</taxon>
        <taxon>Enterobacterales</taxon>
        <taxon>Morganellaceae</taxon>
        <taxon>Xenorhabdus</taxon>
    </lineage>
</organism>
<dbReference type="HOGENOM" id="CLU_170834_0_0_6"/>
<sequence length="111" mass="12112">MIDNRILLIGIVVGVANFLFRYLPLRFGVNRSPMTKAGNTGVVLDSIGIASICSLLIVSGIPEVIREHNKFFPTLIGCLTICLLFYKTRSISIATLSGATVFGLTFKVFMN</sequence>
<dbReference type="AlphaFoldDB" id="A0A077NF50"/>
<gene>
    <name evidence="2" type="primary">ygaH</name>
    <name evidence="2" type="ORF">XBP1_2430021</name>
</gene>
<name>A0A077NF50_XENBV</name>
<dbReference type="InterPro" id="IPR008407">
    <property type="entry name" value="Brnchd-chn_aa_trnsp_AzlD"/>
</dbReference>
<dbReference type="EMBL" id="CBSW010000161">
    <property type="protein sequence ID" value="CDG97027.1"/>
    <property type="molecule type" value="Genomic_DNA"/>
</dbReference>
<keyword evidence="1" id="KW-1133">Transmembrane helix</keyword>
<dbReference type="NCBIfam" id="NF007711">
    <property type="entry name" value="PRK10408.1"/>
    <property type="match status" value="1"/>
</dbReference>
<feature type="transmembrane region" description="Helical" evidence="1">
    <location>
        <begin position="6"/>
        <end position="25"/>
    </location>
</feature>
<proteinExistence type="predicted"/>
<evidence type="ECO:0000313" key="2">
    <source>
        <dbReference type="EMBL" id="CDG97027.1"/>
    </source>
</evidence>
<feature type="transmembrane region" description="Helical" evidence="1">
    <location>
        <begin position="37"/>
        <end position="58"/>
    </location>
</feature>
<feature type="transmembrane region" description="Helical" evidence="1">
    <location>
        <begin position="70"/>
        <end position="86"/>
    </location>
</feature>
<accession>A0A077NF50</accession>
<keyword evidence="1" id="KW-0812">Transmembrane</keyword>
<protein>
    <submittedName>
        <fullName evidence="2">Putative transport protein</fullName>
    </submittedName>
</protein>
<evidence type="ECO:0000256" key="1">
    <source>
        <dbReference type="SAM" id="Phobius"/>
    </source>
</evidence>
<reference evidence="2" key="1">
    <citation type="submission" date="2013-07" db="EMBL/GenBank/DDBJ databases">
        <title>Sub-species coevolution in mutualistic symbiosis.</title>
        <authorList>
            <person name="Murfin K."/>
            <person name="Klassen J."/>
            <person name="Lee M."/>
            <person name="Forst S."/>
            <person name="Stock P."/>
            <person name="Goodrich-Blair H."/>
        </authorList>
    </citation>
    <scope>NUCLEOTIDE SEQUENCE [LARGE SCALE GENOMIC DNA]</scope>
    <source>
        <strain evidence="2">Puntauvense</strain>
    </source>
</reference>
<keyword evidence="1" id="KW-0472">Membrane</keyword>
<dbReference type="Proteomes" id="UP000028511">
    <property type="component" value="Unassembled WGS sequence"/>
</dbReference>
<dbReference type="Pfam" id="PF05437">
    <property type="entry name" value="AzlD"/>
    <property type="match status" value="1"/>
</dbReference>